<dbReference type="GO" id="GO:0055085">
    <property type="term" value="P:transmembrane transport"/>
    <property type="evidence" value="ECO:0007669"/>
    <property type="project" value="InterPro"/>
</dbReference>
<evidence type="ECO:0000313" key="8">
    <source>
        <dbReference type="EMBL" id="NER27479.1"/>
    </source>
</evidence>
<dbReference type="Gene3D" id="3.30.1150.10">
    <property type="match status" value="1"/>
</dbReference>
<feature type="transmembrane region" description="Helical" evidence="6">
    <location>
        <begin position="21"/>
        <end position="44"/>
    </location>
</feature>
<evidence type="ECO:0000256" key="4">
    <source>
        <dbReference type="ARBA" id="ARBA00023136"/>
    </source>
</evidence>
<feature type="compositionally biased region" description="Polar residues" evidence="5">
    <location>
        <begin position="162"/>
        <end position="181"/>
    </location>
</feature>
<feature type="compositionally biased region" description="Polar residues" evidence="5">
    <location>
        <begin position="215"/>
        <end position="234"/>
    </location>
</feature>
<keyword evidence="2 6" id="KW-0812">Transmembrane</keyword>
<dbReference type="SUPFAM" id="SSF74653">
    <property type="entry name" value="TolA/TonB C-terminal domain"/>
    <property type="match status" value="1"/>
</dbReference>
<feature type="compositionally biased region" description="Low complexity" evidence="5">
    <location>
        <begin position="241"/>
        <end position="255"/>
    </location>
</feature>
<dbReference type="InterPro" id="IPR006260">
    <property type="entry name" value="TonB/TolA_C"/>
</dbReference>
<feature type="compositionally biased region" description="Low complexity" evidence="5">
    <location>
        <begin position="277"/>
        <end position="320"/>
    </location>
</feature>
<feature type="region of interest" description="Disordered" evidence="5">
    <location>
        <begin position="61"/>
        <end position="338"/>
    </location>
</feature>
<evidence type="ECO:0000256" key="1">
    <source>
        <dbReference type="ARBA" id="ARBA00004167"/>
    </source>
</evidence>
<keyword evidence="3 6" id="KW-1133">Transmembrane helix</keyword>
<feature type="compositionally biased region" description="Low complexity" evidence="5">
    <location>
        <begin position="190"/>
        <end position="203"/>
    </location>
</feature>
<feature type="region of interest" description="Disordered" evidence="5">
    <location>
        <begin position="425"/>
        <end position="481"/>
    </location>
</feature>
<sequence>MSISSFCIEQRELEQEALKKFLAISLVGSAVLHVALAFSINWLAKEPEFVNEPIEIILVEEPEPPPAQPKEEKLESPPIPEPPPVKPPQIQELIETKIAEAPQPLPPTPVTPQKPVAPKPPPVVSKPIETSRQPQPKIKTPNQPDFTPNETAPISPPKAIAANQSVPSRPNHNSQPLSTPSDVERKLSQSLNSSTNSPVTPSTDISPTAPGEVAVNQSAPPRPNHNSQPLSTPSDVERKLSQSLNSSTNSSVTQSTDASPTAPGEVAVNRSVPTKPAMASSSLAPSSADSRQFSDFSGSDSSSVSPGGSEEQGSPTSPGEVVAAGSAPAKPEIREGGGGLLCVRRCNPKYPSSLNGEEGTTIVRVVVDQNGNVVETEVARNSGNSQVDQEALTAAKKMRFSAPAGGGLVAVRVNINFTVEGSEFDRQARERQEQMERERLAREREQAQEEARQRKIRQQQEQEAREQAESEEELPQPTAVE</sequence>
<comment type="caution">
    <text evidence="8">The sequence shown here is derived from an EMBL/GenBank/DDBJ whole genome shotgun (WGS) entry which is preliminary data.</text>
</comment>
<keyword evidence="4 6" id="KW-0472">Membrane</keyword>
<feature type="compositionally biased region" description="Polar residues" evidence="5">
    <location>
        <begin position="128"/>
        <end position="152"/>
    </location>
</feature>
<feature type="domain" description="TonB C-terminal" evidence="7">
    <location>
        <begin position="335"/>
        <end position="426"/>
    </location>
</feature>
<evidence type="ECO:0000256" key="3">
    <source>
        <dbReference type="ARBA" id="ARBA00022989"/>
    </source>
</evidence>
<reference evidence="8" key="1">
    <citation type="submission" date="2019-11" db="EMBL/GenBank/DDBJ databases">
        <title>Genomic insights into an expanded diversity of filamentous marine cyanobacteria reveals the extraordinary biosynthetic potential of Moorea and Okeania.</title>
        <authorList>
            <person name="Ferreira Leao T."/>
            <person name="Wang M."/>
            <person name="Moss N."/>
            <person name="Da Silva R."/>
            <person name="Sanders J."/>
            <person name="Nurk S."/>
            <person name="Gurevich A."/>
            <person name="Humphrey G."/>
            <person name="Reher R."/>
            <person name="Zhu Q."/>
            <person name="Belda-Ferre P."/>
            <person name="Glukhov E."/>
            <person name="Rex R."/>
            <person name="Dorrestein P.C."/>
            <person name="Knight R."/>
            <person name="Pevzner P."/>
            <person name="Gerwick W.H."/>
            <person name="Gerwick L."/>
        </authorList>
    </citation>
    <scope>NUCLEOTIDE SEQUENCE</scope>
    <source>
        <strain evidence="8">SIO1C4</strain>
    </source>
</reference>
<comment type="subcellular location">
    <subcellularLocation>
        <location evidence="1">Membrane</location>
        <topology evidence="1">Single-pass membrane protein</topology>
    </subcellularLocation>
</comment>
<dbReference type="EMBL" id="JAAHFQ010000104">
    <property type="protein sequence ID" value="NER27479.1"/>
    <property type="molecule type" value="Genomic_DNA"/>
</dbReference>
<dbReference type="Pfam" id="PF03544">
    <property type="entry name" value="TonB_C"/>
    <property type="match status" value="1"/>
</dbReference>
<evidence type="ECO:0000256" key="5">
    <source>
        <dbReference type="SAM" id="MobiDB-lite"/>
    </source>
</evidence>
<evidence type="ECO:0000256" key="2">
    <source>
        <dbReference type="ARBA" id="ARBA00022692"/>
    </source>
</evidence>
<dbReference type="InterPro" id="IPR037682">
    <property type="entry name" value="TonB_C"/>
</dbReference>
<feature type="compositionally biased region" description="Basic and acidic residues" evidence="5">
    <location>
        <begin position="425"/>
        <end position="468"/>
    </location>
</feature>
<evidence type="ECO:0000256" key="6">
    <source>
        <dbReference type="SAM" id="Phobius"/>
    </source>
</evidence>
<dbReference type="PROSITE" id="PS52015">
    <property type="entry name" value="TONB_CTD"/>
    <property type="match status" value="1"/>
</dbReference>
<feature type="compositionally biased region" description="Pro residues" evidence="5">
    <location>
        <begin position="77"/>
        <end position="87"/>
    </location>
</feature>
<feature type="compositionally biased region" description="Pro residues" evidence="5">
    <location>
        <begin position="103"/>
        <end position="124"/>
    </location>
</feature>
<dbReference type="AlphaFoldDB" id="A0A6B3N2T0"/>
<gene>
    <name evidence="8" type="ORF">F6J89_07555</name>
</gene>
<organism evidence="8">
    <name type="scientific">Symploca sp. SIO1C4</name>
    <dbReference type="NCBI Taxonomy" id="2607765"/>
    <lineage>
        <taxon>Bacteria</taxon>
        <taxon>Bacillati</taxon>
        <taxon>Cyanobacteriota</taxon>
        <taxon>Cyanophyceae</taxon>
        <taxon>Coleofasciculales</taxon>
        <taxon>Coleofasciculaceae</taxon>
        <taxon>Symploca</taxon>
    </lineage>
</organism>
<dbReference type="GO" id="GO:0016020">
    <property type="term" value="C:membrane"/>
    <property type="evidence" value="ECO:0007669"/>
    <property type="project" value="UniProtKB-SubCell"/>
</dbReference>
<accession>A0A6B3N2T0</accession>
<evidence type="ECO:0000259" key="7">
    <source>
        <dbReference type="PROSITE" id="PS52015"/>
    </source>
</evidence>
<name>A0A6B3N2T0_9CYAN</name>
<proteinExistence type="predicted"/>
<dbReference type="NCBIfam" id="TIGR01352">
    <property type="entry name" value="tonB_Cterm"/>
    <property type="match status" value="1"/>
</dbReference>
<protein>
    <submittedName>
        <fullName evidence="8">TonB family protein</fullName>
    </submittedName>
</protein>